<dbReference type="InterPro" id="IPR036779">
    <property type="entry name" value="LysM_dom_sf"/>
</dbReference>
<keyword evidence="1" id="KW-0147">Chitin-binding</keyword>
<protein>
    <recommendedName>
        <fullName evidence="5">LysM domain-containing protein</fullName>
    </recommendedName>
</protein>
<accession>A0A9P7FWL7</accession>
<dbReference type="GO" id="GO:0008061">
    <property type="term" value="F:chitin binding"/>
    <property type="evidence" value="ECO:0007669"/>
    <property type="project" value="UniProtKB-KW"/>
</dbReference>
<feature type="domain" description="LysM" evidence="5">
    <location>
        <begin position="187"/>
        <end position="235"/>
    </location>
</feature>
<feature type="region of interest" description="Disordered" evidence="3">
    <location>
        <begin position="124"/>
        <end position="156"/>
    </location>
</feature>
<dbReference type="Proteomes" id="UP000717328">
    <property type="component" value="Unassembled WGS sequence"/>
</dbReference>
<reference evidence="6" key="2">
    <citation type="submission" date="2021-10" db="EMBL/GenBank/DDBJ databases">
        <title>Phylogenomics reveals ancestral predisposition of the termite-cultivated fungus Termitomyces towards a domesticated lifestyle.</title>
        <authorList>
            <person name="Auxier B."/>
            <person name="Grum-Grzhimaylo A."/>
            <person name="Cardenas M.E."/>
            <person name="Lodge J.D."/>
            <person name="Laessoe T."/>
            <person name="Pedersen O."/>
            <person name="Smith M.E."/>
            <person name="Kuyper T.W."/>
            <person name="Franco-Molano E.A."/>
            <person name="Baroni T.J."/>
            <person name="Aanen D.K."/>
        </authorList>
    </citation>
    <scope>NUCLEOTIDE SEQUENCE</scope>
    <source>
        <strain evidence="6">D49</strain>
    </source>
</reference>
<feature type="chain" id="PRO_5040193295" description="LysM domain-containing protein" evidence="4">
    <location>
        <begin position="22"/>
        <end position="455"/>
    </location>
</feature>
<feature type="domain" description="LysM" evidence="5">
    <location>
        <begin position="405"/>
        <end position="452"/>
    </location>
</feature>
<dbReference type="InterPro" id="IPR052210">
    <property type="entry name" value="LysM1-like"/>
</dbReference>
<dbReference type="Gene3D" id="3.10.350.10">
    <property type="entry name" value="LysM domain"/>
    <property type="match status" value="4"/>
</dbReference>
<dbReference type="PANTHER" id="PTHR34997:SF1">
    <property type="entry name" value="PEPTIDOGLYCAN-BINDING LYSIN DOMAIN"/>
    <property type="match status" value="1"/>
</dbReference>
<name>A0A9P7FWL7_9AGAR</name>
<dbReference type="CDD" id="cd00118">
    <property type="entry name" value="LysM"/>
    <property type="match status" value="2"/>
</dbReference>
<dbReference type="PROSITE" id="PS51782">
    <property type="entry name" value="LYSM"/>
    <property type="match status" value="4"/>
</dbReference>
<evidence type="ECO:0000259" key="5">
    <source>
        <dbReference type="PROSITE" id="PS51782"/>
    </source>
</evidence>
<keyword evidence="4" id="KW-0732">Signal</keyword>
<evidence type="ECO:0000256" key="4">
    <source>
        <dbReference type="SAM" id="SignalP"/>
    </source>
</evidence>
<keyword evidence="2" id="KW-0843">Virulence</keyword>
<dbReference type="AlphaFoldDB" id="A0A9P7FWL7"/>
<sequence>MHLSRSFQYGILFASALVARADVFPNFPAGDVQRSGSTCHIAWAGDTSSATAWKDMSIQFMTGDNWNMVHLTTVATGQDGTVAGTFDWPCPEVIPNSAIYFYQFRSPNTPNYAWTTRFAIASTSGQTTPPSETTQPNGDQIPWGTGALKDPSSAVPPPVFNAPTTTAPTQPPVVTSTPSNVAPGVVSGCTAFFTETNLLCWQITSQFGITLENFEAWNGGSNVCNVLQSGLAYCVGQPATPSSSPSAPAATPTNAVSGIVPGCTAFFTETTLLCYEIASKFAITVANFEAWNGANVCNTLQTGRAYCVGAPTQPTSTQPANSQPTNVAPGVVSSCTSFFTETNLLCYEIAAKFGITIAQFQSWNGGANVCNILQTGLAYCVAAPTTTTPPPAVQTPSNVASGVVKGCTNFFNETNLLCYQIAANFGITVTQFQAWNGAGVCNVLQTGKAYCVAGP</sequence>
<gene>
    <name evidence="6" type="ORF">H0H81_011805</name>
</gene>
<dbReference type="Pfam" id="PF01476">
    <property type="entry name" value="LysM"/>
    <property type="match status" value="3"/>
</dbReference>
<dbReference type="EMBL" id="JABCKI010005755">
    <property type="protein sequence ID" value="KAG5638585.1"/>
    <property type="molecule type" value="Genomic_DNA"/>
</dbReference>
<evidence type="ECO:0000256" key="2">
    <source>
        <dbReference type="ARBA" id="ARBA00023026"/>
    </source>
</evidence>
<organism evidence="6 7">
    <name type="scientific">Sphagnurus paluster</name>
    <dbReference type="NCBI Taxonomy" id="117069"/>
    <lineage>
        <taxon>Eukaryota</taxon>
        <taxon>Fungi</taxon>
        <taxon>Dikarya</taxon>
        <taxon>Basidiomycota</taxon>
        <taxon>Agaricomycotina</taxon>
        <taxon>Agaricomycetes</taxon>
        <taxon>Agaricomycetidae</taxon>
        <taxon>Agaricales</taxon>
        <taxon>Tricholomatineae</taxon>
        <taxon>Lyophyllaceae</taxon>
        <taxon>Sphagnurus</taxon>
    </lineage>
</organism>
<evidence type="ECO:0000313" key="7">
    <source>
        <dbReference type="Proteomes" id="UP000717328"/>
    </source>
</evidence>
<reference evidence="6" key="1">
    <citation type="submission" date="2021-02" db="EMBL/GenBank/DDBJ databases">
        <authorList>
            <person name="Nieuwenhuis M."/>
            <person name="Van De Peppel L.J.J."/>
        </authorList>
    </citation>
    <scope>NUCLEOTIDE SEQUENCE</scope>
    <source>
        <strain evidence="6">D49</strain>
    </source>
</reference>
<comment type="caution">
    <text evidence="6">The sequence shown here is derived from an EMBL/GenBank/DDBJ whole genome shotgun (WGS) entry which is preliminary data.</text>
</comment>
<keyword evidence="7" id="KW-1185">Reference proteome</keyword>
<feature type="domain" description="LysM" evidence="5">
    <location>
        <begin position="264"/>
        <end position="308"/>
    </location>
</feature>
<evidence type="ECO:0000256" key="1">
    <source>
        <dbReference type="ARBA" id="ARBA00022669"/>
    </source>
</evidence>
<proteinExistence type="predicted"/>
<feature type="compositionally biased region" description="Polar residues" evidence="3">
    <location>
        <begin position="124"/>
        <end position="138"/>
    </location>
</feature>
<dbReference type="PANTHER" id="PTHR34997">
    <property type="entry name" value="AM15"/>
    <property type="match status" value="1"/>
</dbReference>
<evidence type="ECO:0000313" key="6">
    <source>
        <dbReference type="EMBL" id="KAG5638585.1"/>
    </source>
</evidence>
<dbReference type="OrthoDB" id="2432613at2759"/>
<dbReference type="InterPro" id="IPR018392">
    <property type="entry name" value="LysM"/>
</dbReference>
<evidence type="ECO:0000256" key="3">
    <source>
        <dbReference type="SAM" id="MobiDB-lite"/>
    </source>
</evidence>
<dbReference type="SMART" id="SM00257">
    <property type="entry name" value="LysM"/>
    <property type="match status" value="3"/>
</dbReference>
<feature type="domain" description="LysM" evidence="5">
    <location>
        <begin position="333"/>
        <end position="381"/>
    </location>
</feature>
<feature type="signal peptide" evidence="4">
    <location>
        <begin position="1"/>
        <end position="21"/>
    </location>
</feature>